<feature type="transmembrane region" description="Helical" evidence="1">
    <location>
        <begin position="36"/>
        <end position="57"/>
    </location>
</feature>
<keyword evidence="1" id="KW-1133">Transmembrane helix</keyword>
<dbReference type="OrthoDB" id="3186517at2"/>
<accession>A0A5K1IRI4</accession>
<dbReference type="Proteomes" id="UP000405524">
    <property type="component" value="Unassembled WGS sequence"/>
</dbReference>
<dbReference type="EMBL" id="CABWIC010000007">
    <property type="protein sequence ID" value="VWL91014.1"/>
    <property type="molecule type" value="Genomic_DNA"/>
</dbReference>
<protein>
    <recommendedName>
        <fullName evidence="4">DUF2304 domain-containing protein</fullName>
    </recommendedName>
</protein>
<reference evidence="2 3" key="1">
    <citation type="submission" date="2019-10" db="EMBL/GenBank/DDBJ databases">
        <authorList>
            <person name="Wolf R A."/>
        </authorList>
    </citation>
    <scope>NUCLEOTIDE SEQUENCE [LARGE SCALE GENOMIC DNA]</scope>
    <source>
        <strain evidence="2">Collinsella_intestinalis_DSM_13632</strain>
    </source>
</reference>
<dbReference type="Pfam" id="PF10066">
    <property type="entry name" value="DUF2304"/>
    <property type="match status" value="1"/>
</dbReference>
<feature type="transmembrane region" description="Helical" evidence="1">
    <location>
        <begin position="69"/>
        <end position="89"/>
    </location>
</feature>
<evidence type="ECO:0000313" key="2">
    <source>
        <dbReference type="EMBL" id="VWL91014.1"/>
    </source>
</evidence>
<keyword evidence="1" id="KW-0812">Transmembrane</keyword>
<name>A0A5K1IRI4_9ACTN</name>
<dbReference type="GeneID" id="77465239"/>
<evidence type="ECO:0008006" key="4">
    <source>
        <dbReference type="Google" id="ProtNLM"/>
    </source>
</evidence>
<dbReference type="RefSeq" id="WP_152063009.1">
    <property type="nucleotide sequence ID" value="NZ_CABWIC010000007.1"/>
</dbReference>
<evidence type="ECO:0000256" key="1">
    <source>
        <dbReference type="SAM" id="Phobius"/>
    </source>
</evidence>
<feature type="transmembrane region" description="Helical" evidence="1">
    <location>
        <begin position="6"/>
        <end position="24"/>
    </location>
</feature>
<keyword evidence="1" id="KW-0472">Membrane</keyword>
<organism evidence="2 3">
    <name type="scientific">Collinsella intestinalis</name>
    <dbReference type="NCBI Taxonomy" id="147207"/>
    <lineage>
        <taxon>Bacteria</taxon>
        <taxon>Bacillati</taxon>
        <taxon>Actinomycetota</taxon>
        <taxon>Coriobacteriia</taxon>
        <taxon>Coriobacteriales</taxon>
        <taxon>Coriobacteriaceae</taxon>
        <taxon>Collinsella</taxon>
    </lineage>
</organism>
<dbReference type="InterPro" id="IPR019277">
    <property type="entry name" value="DUF2304"/>
</dbReference>
<proteinExistence type="predicted"/>
<evidence type="ECO:0000313" key="3">
    <source>
        <dbReference type="Proteomes" id="UP000405524"/>
    </source>
</evidence>
<gene>
    <name evidence="2" type="ORF">JKKLCJKK_00246</name>
</gene>
<dbReference type="AlphaFoldDB" id="A0A5K1IRI4"/>
<sequence length="122" mass="13503">MSDALRFVAAVACLLLFVYVIHLVKHERLQLKYSLLWLALGATVLVLALVPGPLFALGQMLGFETTSNFIFFTGSMFLLLIALSLSAIVSRQATAIKNLTQRIAIIECEINRDARGHDDHEC</sequence>